<keyword evidence="9" id="KW-1185">Reference proteome</keyword>
<comment type="similarity">
    <text evidence="2">Belongs to the SusD family.</text>
</comment>
<dbReference type="Proteomes" id="UP000597338">
    <property type="component" value="Unassembled WGS sequence"/>
</dbReference>
<dbReference type="InterPro" id="IPR012944">
    <property type="entry name" value="SusD_RagB_dom"/>
</dbReference>
<accession>A0ABQ1KVY5</accession>
<name>A0ABQ1KVY5_9SPHI</name>
<sequence length="667" mass="74761">MNPLKLGRWFVIAAGLCLTGSACKDFLSVDNYFSEELKLDSVFAQKRYVEAYMWDAASMFPDEGNFFINNVTPGPLATDEAFTAFLTLHGYNGMKFVLGEITAANVGSAAWGTYYRIIRKCNTIFARIDEAKDMTTNERFEILAYTRFIRAYAYYSILVDYGPPILLGDEIIESNAPLTDYDRPRSTYDEAVEYICSEFEEAAIALPASGALMDFGLPTKGAAYGLVARLRLTHASPLYNGGLAARSFFGTWRRSTDNAQYVSQTYDERRWALAAAAAKRVMDISLSGGTSYRLHTVGADSDTPPLPTGVTSDPDYYKTWPEGAAGIDHFKSYSDMFTGESVIPTNPEFVWGRRSGAITNNTQMVFPEKLSGWNGLCVTQKVIDAYSMVDGRTIDNSSQEYPYTEVGFAGSSKAFSGYRLNAGISNMYANREMRFYASIGFSECYWPMSSSTSSGFYNQTITYYYDSPNGKGGVGSVTDYPITGYVIKKYVHPSDAWGGTNARRMDKAFPIIRYAEILLSYAEALNNLTTSHTVEVNGQTYTFSRDMAEIRKAFNPVRYRAGLPGLSGNEDAETVQRLIEKERMIEFLFENRRYYDVRRWGIYEQTESEPIRGMNVEGTKEVFYTKVVPNTSRIGARIVNKRLALLPLPLNEVRILPSLDQNPGWEN</sequence>
<dbReference type="InterPro" id="IPR033985">
    <property type="entry name" value="SusD-like_N"/>
</dbReference>
<feature type="domain" description="RagB/SusD" evidence="6">
    <location>
        <begin position="347"/>
        <end position="665"/>
    </location>
</feature>
<evidence type="ECO:0000259" key="6">
    <source>
        <dbReference type="Pfam" id="PF07980"/>
    </source>
</evidence>
<evidence type="ECO:0000256" key="1">
    <source>
        <dbReference type="ARBA" id="ARBA00004442"/>
    </source>
</evidence>
<evidence type="ECO:0000313" key="8">
    <source>
        <dbReference type="EMBL" id="GGC12838.1"/>
    </source>
</evidence>
<dbReference type="Pfam" id="PF14322">
    <property type="entry name" value="SusD-like_3"/>
    <property type="match status" value="1"/>
</dbReference>
<reference evidence="9" key="1">
    <citation type="journal article" date="2019" name="Int. J. Syst. Evol. Microbiol.">
        <title>The Global Catalogue of Microorganisms (GCM) 10K type strain sequencing project: providing services to taxonomists for standard genome sequencing and annotation.</title>
        <authorList>
            <consortium name="The Broad Institute Genomics Platform"/>
            <consortium name="The Broad Institute Genome Sequencing Center for Infectious Disease"/>
            <person name="Wu L."/>
            <person name="Ma J."/>
        </authorList>
    </citation>
    <scope>NUCLEOTIDE SEQUENCE [LARGE SCALE GENOMIC DNA]</scope>
    <source>
        <strain evidence="9">CGMCC 1.15342</strain>
    </source>
</reference>
<evidence type="ECO:0000256" key="2">
    <source>
        <dbReference type="ARBA" id="ARBA00006275"/>
    </source>
</evidence>
<comment type="subcellular location">
    <subcellularLocation>
        <location evidence="1">Cell outer membrane</location>
    </subcellularLocation>
</comment>
<proteinExistence type="inferred from homology"/>
<dbReference type="RefSeq" id="WP_188746226.1">
    <property type="nucleotide sequence ID" value="NZ_BMIK01000001.1"/>
</dbReference>
<keyword evidence="4" id="KW-0472">Membrane</keyword>
<evidence type="ECO:0000313" key="9">
    <source>
        <dbReference type="Proteomes" id="UP000597338"/>
    </source>
</evidence>
<dbReference type="Pfam" id="PF07980">
    <property type="entry name" value="SusD_RagB"/>
    <property type="match status" value="1"/>
</dbReference>
<dbReference type="Gene3D" id="1.25.40.390">
    <property type="match status" value="1"/>
</dbReference>
<dbReference type="InterPro" id="IPR011990">
    <property type="entry name" value="TPR-like_helical_dom_sf"/>
</dbReference>
<evidence type="ECO:0000256" key="5">
    <source>
        <dbReference type="ARBA" id="ARBA00023237"/>
    </source>
</evidence>
<evidence type="ECO:0000259" key="7">
    <source>
        <dbReference type="Pfam" id="PF14322"/>
    </source>
</evidence>
<comment type="caution">
    <text evidence="8">The sequence shown here is derived from an EMBL/GenBank/DDBJ whole genome shotgun (WGS) entry which is preliminary data.</text>
</comment>
<keyword evidence="3" id="KW-0732">Signal</keyword>
<dbReference type="SUPFAM" id="SSF48452">
    <property type="entry name" value="TPR-like"/>
    <property type="match status" value="1"/>
</dbReference>
<keyword evidence="5" id="KW-0998">Cell outer membrane</keyword>
<dbReference type="EMBL" id="BMIK01000001">
    <property type="protein sequence ID" value="GGC12838.1"/>
    <property type="molecule type" value="Genomic_DNA"/>
</dbReference>
<evidence type="ECO:0000256" key="3">
    <source>
        <dbReference type="ARBA" id="ARBA00022729"/>
    </source>
</evidence>
<gene>
    <name evidence="8" type="ORF">GCM10011386_00600</name>
</gene>
<feature type="domain" description="SusD-like N-terminal" evidence="7">
    <location>
        <begin position="108"/>
        <end position="232"/>
    </location>
</feature>
<protein>
    <submittedName>
        <fullName evidence="8">Membrane protein</fullName>
    </submittedName>
</protein>
<evidence type="ECO:0000256" key="4">
    <source>
        <dbReference type="ARBA" id="ARBA00023136"/>
    </source>
</evidence>
<organism evidence="8 9">
    <name type="scientific">Parapedobacter defluvii</name>
    <dbReference type="NCBI Taxonomy" id="2045106"/>
    <lineage>
        <taxon>Bacteria</taxon>
        <taxon>Pseudomonadati</taxon>
        <taxon>Bacteroidota</taxon>
        <taxon>Sphingobacteriia</taxon>
        <taxon>Sphingobacteriales</taxon>
        <taxon>Sphingobacteriaceae</taxon>
        <taxon>Parapedobacter</taxon>
    </lineage>
</organism>
<dbReference type="PROSITE" id="PS51257">
    <property type="entry name" value="PROKAR_LIPOPROTEIN"/>
    <property type="match status" value="1"/>
</dbReference>